<comment type="cofactor">
    <cofactor evidence="2">
        <name>Zn(2+)</name>
        <dbReference type="ChEBI" id="CHEBI:29105"/>
    </cofactor>
</comment>
<accession>A0A3P6SIT0</accession>
<proteinExistence type="inferred from homology"/>
<evidence type="ECO:0000313" key="13">
    <source>
        <dbReference type="EMBL" id="VDK74736.1"/>
    </source>
</evidence>
<dbReference type="Pfam" id="PF20512">
    <property type="entry name" value="PMI_typeI_hel"/>
    <property type="match status" value="1"/>
</dbReference>
<evidence type="ECO:0000259" key="11">
    <source>
        <dbReference type="Pfam" id="PF20511"/>
    </source>
</evidence>
<dbReference type="EC" id="5.3.1.8" evidence="5"/>
<dbReference type="PANTHER" id="PTHR10309:SF2">
    <property type="entry name" value="MANNOSE-6-PHOSPHATE ISOMERASE"/>
    <property type="match status" value="1"/>
</dbReference>
<organism evidence="13 14">
    <name type="scientific">Litomosoides sigmodontis</name>
    <name type="common">Filarial nematode worm</name>
    <dbReference type="NCBI Taxonomy" id="42156"/>
    <lineage>
        <taxon>Eukaryota</taxon>
        <taxon>Metazoa</taxon>
        <taxon>Ecdysozoa</taxon>
        <taxon>Nematoda</taxon>
        <taxon>Chromadorea</taxon>
        <taxon>Rhabditida</taxon>
        <taxon>Spirurina</taxon>
        <taxon>Spiruromorpha</taxon>
        <taxon>Filarioidea</taxon>
        <taxon>Onchocercidae</taxon>
        <taxon>Litomosoides</taxon>
    </lineage>
</organism>
<evidence type="ECO:0000256" key="8">
    <source>
        <dbReference type="ARBA" id="ARBA00023235"/>
    </source>
</evidence>
<dbReference type="PANTHER" id="PTHR10309">
    <property type="entry name" value="MANNOSE-6-PHOSPHATE ISOMERASE"/>
    <property type="match status" value="1"/>
</dbReference>
<dbReference type="GO" id="GO:0009298">
    <property type="term" value="P:GDP-mannose biosynthetic process"/>
    <property type="evidence" value="ECO:0007669"/>
    <property type="project" value="UniProtKB-UniPathway"/>
</dbReference>
<dbReference type="PRINTS" id="PR00714">
    <property type="entry name" value="MAN6PISMRASE"/>
</dbReference>
<evidence type="ECO:0000256" key="9">
    <source>
        <dbReference type="ARBA" id="ARBA00029741"/>
    </source>
</evidence>
<evidence type="ECO:0000256" key="10">
    <source>
        <dbReference type="ARBA" id="ARBA00030762"/>
    </source>
</evidence>
<evidence type="ECO:0000256" key="4">
    <source>
        <dbReference type="ARBA" id="ARBA00010772"/>
    </source>
</evidence>
<dbReference type="OrthoDB" id="6605218at2759"/>
<dbReference type="Pfam" id="PF20511">
    <property type="entry name" value="PMI_typeI_cat"/>
    <property type="match status" value="1"/>
</dbReference>
<dbReference type="Gene3D" id="2.60.120.10">
    <property type="entry name" value="Jelly Rolls"/>
    <property type="match status" value="2"/>
</dbReference>
<dbReference type="InterPro" id="IPR011051">
    <property type="entry name" value="RmlC_Cupin_sf"/>
</dbReference>
<keyword evidence="7" id="KW-0862">Zinc</keyword>
<keyword evidence="8" id="KW-0413">Isomerase</keyword>
<sequence length="493" mass="55649">MEKLKCCVQTYDWGKKGTASEVARVYAAGNPDANVDGGTSYAEIKDKIQATKLKLWMGTHPDGPCHIQQSQKKLSQYIAEYEGSTAYRKVPTERHLPFIMKLMSIQHNLSIQVHPTKEQAARLNDRDPIHYPDRNHKPELAYALTRFELLCGFRPANQICENFEAFPELKHLLGEDTSQAFQILVRGGVDEKCETLKSALAVCFKKFMKHAKDSAGEVKTLLDSVLMKLICGIRGSLSEETVTAIQKMSRDFPGDIGCFIPLLLNHIVLSPGECCYYGAQELHAYLSGECIECVSCSNNTIRAACTSKFIDIDTLCEVLNYRMTDPSYYFVSPVVLKNFPHIRVYDPDCEDFTLHEVKVSSSSLSSETTKTSSVFIPTLECGSIMLVMEGEGIIENYSAKRKTQKSLTVRRGDVIYIESHAQLRFVECTHDILAYRTFSYEEGPDHLFYNTDQTAISETTRVRVQMKGRMKPLIMDDDDAEMFDIENEMDGIC</sequence>
<dbReference type="GO" id="GO:0005829">
    <property type="term" value="C:cytosol"/>
    <property type="evidence" value="ECO:0007669"/>
    <property type="project" value="TreeGrafter"/>
</dbReference>
<dbReference type="OMA" id="GECCYYA"/>
<dbReference type="UniPathway" id="UPA00126">
    <property type="reaction ID" value="UER00423"/>
</dbReference>
<dbReference type="InterPro" id="IPR046457">
    <property type="entry name" value="PMI_typeI_cat"/>
</dbReference>
<evidence type="ECO:0000256" key="7">
    <source>
        <dbReference type="ARBA" id="ARBA00022833"/>
    </source>
</evidence>
<dbReference type="AlphaFoldDB" id="A0A3P6SIT0"/>
<name>A0A3P6SIT0_LITSI</name>
<evidence type="ECO:0000256" key="5">
    <source>
        <dbReference type="ARBA" id="ARBA00011956"/>
    </source>
</evidence>
<evidence type="ECO:0000313" key="14">
    <source>
        <dbReference type="Proteomes" id="UP000277928"/>
    </source>
</evidence>
<keyword evidence="6" id="KW-0479">Metal-binding</keyword>
<dbReference type="GO" id="GO:0005975">
    <property type="term" value="P:carbohydrate metabolic process"/>
    <property type="evidence" value="ECO:0007669"/>
    <property type="project" value="InterPro"/>
</dbReference>
<dbReference type="SUPFAM" id="SSF51182">
    <property type="entry name" value="RmlC-like cupins"/>
    <property type="match status" value="1"/>
</dbReference>
<dbReference type="InterPro" id="IPR016305">
    <property type="entry name" value="Mannose-6-P_Isomerase"/>
</dbReference>
<gene>
    <name evidence="13" type="ORF">NLS_LOCUS2600</name>
</gene>
<evidence type="ECO:0000256" key="2">
    <source>
        <dbReference type="ARBA" id="ARBA00001947"/>
    </source>
</evidence>
<protein>
    <recommendedName>
        <fullName evidence="5">mannose-6-phosphate isomerase</fullName>
        <ecNumber evidence="5">5.3.1.8</ecNumber>
    </recommendedName>
    <alternativeName>
        <fullName evidence="9">Phosphohexomutase</fullName>
    </alternativeName>
    <alternativeName>
        <fullName evidence="10">Phosphomannose isomerase</fullName>
    </alternativeName>
</protein>
<feature type="domain" description="Phosphomannose isomerase type I catalytic" evidence="11">
    <location>
        <begin position="2"/>
        <end position="155"/>
    </location>
</feature>
<dbReference type="InterPro" id="IPR018050">
    <property type="entry name" value="Pmannose_isomerase-type1_CS"/>
</dbReference>
<comment type="catalytic activity">
    <reaction evidence="1">
        <text>D-mannose 6-phosphate = D-fructose 6-phosphate</text>
        <dbReference type="Rhea" id="RHEA:12356"/>
        <dbReference type="ChEBI" id="CHEBI:58735"/>
        <dbReference type="ChEBI" id="CHEBI:61527"/>
        <dbReference type="EC" id="5.3.1.8"/>
    </reaction>
</comment>
<evidence type="ECO:0000256" key="6">
    <source>
        <dbReference type="ARBA" id="ARBA00022723"/>
    </source>
</evidence>
<evidence type="ECO:0000256" key="3">
    <source>
        <dbReference type="ARBA" id="ARBA00004666"/>
    </source>
</evidence>
<dbReference type="InterPro" id="IPR046458">
    <property type="entry name" value="PMI_typeI_hel"/>
</dbReference>
<dbReference type="PROSITE" id="PS00965">
    <property type="entry name" value="PMI_I_1"/>
    <property type="match status" value="1"/>
</dbReference>
<evidence type="ECO:0000256" key="1">
    <source>
        <dbReference type="ARBA" id="ARBA00000757"/>
    </source>
</evidence>
<dbReference type="Proteomes" id="UP000277928">
    <property type="component" value="Unassembled WGS sequence"/>
</dbReference>
<feature type="domain" description="Phosphomannose isomerase type I helical insertion" evidence="12">
    <location>
        <begin position="172"/>
        <end position="264"/>
    </location>
</feature>
<keyword evidence="14" id="KW-1185">Reference proteome</keyword>
<dbReference type="EMBL" id="UYRX01000121">
    <property type="protein sequence ID" value="VDK74736.1"/>
    <property type="molecule type" value="Genomic_DNA"/>
</dbReference>
<dbReference type="CDD" id="cd07011">
    <property type="entry name" value="cupin_PMI_type_I_N"/>
    <property type="match status" value="1"/>
</dbReference>
<comment type="similarity">
    <text evidence="4">Belongs to the mannose-6-phosphate isomerase type 1 family.</text>
</comment>
<dbReference type="NCBIfam" id="TIGR00218">
    <property type="entry name" value="manA"/>
    <property type="match status" value="1"/>
</dbReference>
<dbReference type="GO" id="GO:0004476">
    <property type="term" value="F:mannose-6-phosphate isomerase activity"/>
    <property type="evidence" value="ECO:0007669"/>
    <property type="project" value="UniProtKB-EC"/>
</dbReference>
<dbReference type="GO" id="GO:0008270">
    <property type="term" value="F:zinc ion binding"/>
    <property type="evidence" value="ECO:0007669"/>
    <property type="project" value="InterPro"/>
</dbReference>
<evidence type="ECO:0000259" key="12">
    <source>
        <dbReference type="Pfam" id="PF20512"/>
    </source>
</evidence>
<reference evidence="13 14" key="1">
    <citation type="submission" date="2018-08" db="EMBL/GenBank/DDBJ databases">
        <authorList>
            <person name="Laetsch R D."/>
            <person name="Stevens L."/>
            <person name="Kumar S."/>
            <person name="Blaxter L. M."/>
        </authorList>
    </citation>
    <scope>NUCLEOTIDE SEQUENCE [LARGE SCALE GENOMIC DNA]</scope>
</reference>
<dbReference type="InterPro" id="IPR014710">
    <property type="entry name" value="RmlC-like_jellyroll"/>
</dbReference>
<comment type="pathway">
    <text evidence="3">Nucleotide-sugar biosynthesis; GDP-alpha-D-mannose biosynthesis; alpha-D-mannose 1-phosphate from D-fructose 6-phosphate: step 1/2.</text>
</comment>
<dbReference type="InterPro" id="IPR001250">
    <property type="entry name" value="Man6P_Isoase-1"/>
</dbReference>
<dbReference type="Gene3D" id="1.10.441.10">
    <property type="entry name" value="Phosphomannose Isomerase, domain 2"/>
    <property type="match status" value="1"/>
</dbReference>
<dbReference type="STRING" id="42156.A0A3P6SIT0"/>